<evidence type="ECO:0000313" key="3">
    <source>
        <dbReference type="Proteomes" id="UP000655208"/>
    </source>
</evidence>
<keyword evidence="1" id="KW-0812">Transmembrane</keyword>
<feature type="transmembrane region" description="Helical" evidence="1">
    <location>
        <begin position="124"/>
        <end position="142"/>
    </location>
</feature>
<proteinExistence type="predicted"/>
<feature type="transmembrane region" description="Helical" evidence="1">
    <location>
        <begin position="9"/>
        <end position="28"/>
    </location>
</feature>
<keyword evidence="1" id="KW-1133">Transmembrane helix</keyword>
<dbReference type="EMBL" id="BMNA01000004">
    <property type="protein sequence ID" value="GGM04254.1"/>
    <property type="molecule type" value="Genomic_DNA"/>
</dbReference>
<dbReference type="InterPro" id="IPR021517">
    <property type="entry name" value="DUF3180"/>
</dbReference>
<evidence type="ECO:0000256" key="1">
    <source>
        <dbReference type="SAM" id="Phobius"/>
    </source>
</evidence>
<feature type="transmembrane region" description="Helical" evidence="1">
    <location>
        <begin position="34"/>
        <end position="56"/>
    </location>
</feature>
<organism evidence="2 3">
    <name type="scientific">Nakamurella endophytica</name>
    <dbReference type="NCBI Taxonomy" id="1748367"/>
    <lineage>
        <taxon>Bacteria</taxon>
        <taxon>Bacillati</taxon>
        <taxon>Actinomycetota</taxon>
        <taxon>Actinomycetes</taxon>
        <taxon>Nakamurellales</taxon>
        <taxon>Nakamurellaceae</taxon>
        <taxon>Nakamurella</taxon>
    </lineage>
</organism>
<keyword evidence="3" id="KW-1185">Reference proteome</keyword>
<name>A0A917WHF6_9ACTN</name>
<keyword evidence="1" id="KW-0472">Membrane</keyword>
<dbReference type="AlphaFoldDB" id="A0A917WHF6"/>
<evidence type="ECO:0000313" key="2">
    <source>
        <dbReference type="EMBL" id="GGM04254.1"/>
    </source>
</evidence>
<dbReference type="Proteomes" id="UP000655208">
    <property type="component" value="Unassembled WGS sequence"/>
</dbReference>
<comment type="caution">
    <text evidence="2">The sequence shown here is derived from an EMBL/GenBank/DDBJ whole genome shotgun (WGS) entry which is preliminary data.</text>
</comment>
<accession>A0A917WHF6</accession>
<feature type="transmembrane region" description="Helical" evidence="1">
    <location>
        <begin position="92"/>
        <end position="112"/>
    </location>
</feature>
<dbReference type="Pfam" id="PF11377">
    <property type="entry name" value="DUF3180"/>
    <property type="match status" value="1"/>
</dbReference>
<sequence length="160" mass="16503">MEFTRIRDLAAVGLVSLLAGYLLVRLSYQRIPPLPSLAGLAAAVLGAAEAVAGWGLRSRIRASRDPDDRSERRPVPPLLAARAVLTAKASSLAGAALCGLWLGVLVYVAPIAGQVSAARDDVPAAVIGIVGSLVMAAGALYLEHCLRTPTGAGDGRRGDR</sequence>
<gene>
    <name evidence="2" type="ORF">GCM10011594_25590</name>
</gene>
<reference evidence="2" key="1">
    <citation type="journal article" date="2014" name="Int. J. Syst. Evol. Microbiol.">
        <title>Complete genome sequence of Corynebacterium casei LMG S-19264T (=DSM 44701T), isolated from a smear-ripened cheese.</title>
        <authorList>
            <consortium name="US DOE Joint Genome Institute (JGI-PGF)"/>
            <person name="Walter F."/>
            <person name="Albersmeier A."/>
            <person name="Kalinowski J."/>
            <person name="Ruckert C."/>
        </authorList>
    </citation>
    <scope>NUCLEOTIDE SEQUENCE</scope>
    <source>
        <strain evidence="2">CGMCC 4.7308</strain>
    </source>
</reference>
<protein>
    <submittedName>
        <fullName evidence="2">Membrane protein</fullName>
    </submittedName>
</protein>
<reference evidence="2" key="2">
    <citation type="submission" date="2020-09" db="EMBL/GenBank/DDBJ databases">
        <authorList>
            <person name="Sun Q."/>
            <person name="Zhou Y."/>
        </authorList>
    </citation>
    <scope>NUCLEOTIDE SEQUENCE</scope>
    <source>
        <strain evidence="2">CGMCC 4.7308</strain>
    </source>
</reference>